<gene>
    <name evidence="2" type="ORF">GO988_16235</name>
</gene>
<dbReference type="InterPro" id="IPR018550">
    <property type="entry name" value="Lipid-A_deacylase-rel"/>
</dbReference>
<evidence type="ECO:0000313" key="3">
    <source>
        <dbReference type="Proteomes" id="UP000441336"/>
    </source>
</evidence>
<dbReference type="EMBL" id="WQKZ01000004">
    <property type="protein sequence ID" value="MVN77880.1"/>
    <property type="molecule type" value="Genomic_DNA"/>
</dbReference>
<sequence>MRRSDWNLQCGKGHGLSYAFLMSALLIGRPAQAQQTVPGDSVQRPAAAPFIWGAYAQGSFIVNHTPPVSHLVTSHPTGFELNVQRQTTGTAPWHSWYKYPKMGLALVYYDYHNPVIGKSYAASVYLSKAIVRTARQDVSFRLGTGLAYFTNPYDLQTNRKNTFVSSALNATLQMRFEYDVALTPHLGLLAALALNHYSNGGSAKPNFGVNLPTLLLGLNYYQRRDVPLPPGLVPAPANLGQNFLNASVSLGSKQRTGGDPAHYAVASVTLAAGRRVNRKSNLLAGVEGFYDRSLVAVLRDTARDQGHLPDVKKASVFVGHELLFGRLAFVTHLGVYVYNPYKSNPAYYERLGLKYQFTDLLFGSIDLKAHRATADVVEFKLGLRLTQSLAAASAGY</sequence>
<dbReference type="AlphaFoldDB" id="A0A7K1THH1"/>
<accession>A0A7K1THH1</accession>
<protein>
    <recommendedName>
        <fullName evidence="4">Acyloxyacyl hydrolase</fullName>
    </recommendedName>
</protein>
<feature type="signal peptide" evidence="1">
    <location>
        <begin position="1"/>
        <end position="33"/>
    </location>
</feature>
<organism evidence="2 3">
    <name type="scientific">Hymenobacter ginkgonis</name>
    <dbReference type="NCBI Taxonomy" id="2682976"/>
    <lineage>
        <taxon>Bacteria</taxon>
        <taxon>Pseudomonadati</taxon>
        <taxon>Bacteroidota</taxon>
        <taxon>Cytophagia</taxon>
        <taxon>Cytophagales</taxon>
        <taxon>Hymenobacteraceae</taxon>
        <taxon>Hymenobacter</taxon>
    </lineage>
</organism>
<dbReference type="Pfam" id="PF09411">
    <property type="entry name" value="PagL"/>
    <property type="match status" value="1"/>
</dbReference>
<name>A0A7K1THH1_9BACT</name>
<comment type="caution">
    <text evidence="2">The sequence shown here is derived from an EMBL/GenBank/DDBJ whole genome shotgun (WGS) entry which is preliminary data.</text>
</comment>
<feature type="chain" id="PRO_5029651154" description="Acyloxyacyl hydrolase" evidence="1">
    <location>
        <begin position="34"/>
        <end position="396"/>
    </location>
</feature>
<dbReference type="Gene3D" id="2.40.160.20">
    <property type="match status" value="1"/>
</dbReference>
<keyword evidence="3" id="KW-1185">Reference proteome</keyword>
<evidence type="ECO:0000256" key="1">
    <source>
        <dbReference type="SAM" id="SignalP"/>
    </source>
</evidence>
<reference evidence="2 3" key="1">
    <citation type="submission" date="2019-12" db="EMBL/GenBank/DDBJ databases">
        <title>Hymenobacter sp. HMF4947 Genome sequencing and assembly.</title>
        <authorList>
            <person name="Kang H."/>
            <person name="Cha I."/>
            <person name="Kim H."/>
            <person name="Joh K."/>
        </authorList>
    </citation>
    <scope>NUCLEOTIDE SEQUENCE [LARGE SCALE GENOMIC DNA]</scope>
    <source>
        <strain evidence="2 3">HMF4947</strain>
    </source>
</reference>
<dbReference type="Proteomes" id="UP000441336">
    <property type="component" value="Unassembled WGS sequence"/>
</dbReference>
<proteinExistence type="predicted"/>
<keyword evidence="1" id="KW-0732">Signal</keyword>
<evidence type="ECO:0008006" key="4">
    <source>
        <dbReference type="Google" id="ProtNLM"/>
    </source>
</evidence>
<evidence type="ECO:0000313" key="2">
    <source>
        <dbReference type="EMBL" id="MVN77880.1"/>
    </source>
</evidence>